<evidence type="ECO:0000313" key="2">
    <source>
        <dbReference type="Proteomes" id="UP001497535"/>
    </source>
</evidence>
<gene>
    <name evidence="1" type="ORF">MENTE1834_LOCUS9702</name>
</gene>
<keyword evidence="2" id="KW-1185">Reference proteome</keyword>
<dbReference type="Proteomes" id="UP001497535">
    <property type="component" value="Unassembled WGS sequence"/>
</dbReference>
<dbReference type="EMBL" id="CAVMJV010000009">
    <property type="protein sequence ID" value="CAK5038697.1"/>
    <property type="molecule type" value="Genomic_DNA"/>
</dbReference>
<proteinExistence type="predicted"/>
<organism evidence="1 2">
    <name type="scientific">Meloidogyne enterolobii</name>
    <name type="common">Root-knot nematode worm</name>
    <name type="synonym">Meloidogyne mayaguensis</name>
    <dbReference type="NCBI Taxonomy" id="390850"/>
    <lineage>
        <taxon>Eukaryota</taxon>
        <taxon>Metazoa</taxon>
        <taxon>Ecdysozoa</taxon>
        <taxon>Nematoda</taxon>
        <taxon>Chromadorea</taxon>
        <taxon>Rhabditida</taxon>
        <taxon>Tylenchina</taxon>
        <taxon>Tylenchomorpha</taxon>
        <taxon>Tylenchoidea</taxon>
        <taxon>Meloidogynidae</taxon>
        <taxon>Meloidogyninae</taxon>
        <taxon>Meloidogyne</taxon>
    </lineage>
</organism>
<evidence type="ECO:0000313" key="1">
    <source>
        <dbReference type="EMBL" id="CAK5038697.1"/>
    </source>
</evidence>
<name>A0ACB0YB14_MELEN</name>
<accession>A0ACB0YB14</accession>
<protein>
    <submittedName>
        <fullName evidence="1">Uncharacterized protein</fullName>
    </submittedName>
</protein>
<comment type="caution">
    <text evidence="1">The sequence shown here is derived from an EMBL/GenBank/DDBJ whole genome shotgun (WGS) entry which is preliminary data.</text>
</comment>
<reference evidence="1" key="1">
    <citation type="submission" date="2023-11" db="EMBL/GenBank/DDBJ databases">
        <authorList>
            <person name="Poullet M."/>
        </authorList>
    </citation>
    <scope>NUCLEOTIDE SEQUENCE</scope>
    <source>
        <strain evidence="1">E1834</strain>
    </source>
</reference>
<sequence>MKKEKQQLAASQINLQKNKNETYKTNSSVSRDTQLNVFRLNQHSSRIDSFPKNSVSKLNNNTTSTSSDKTFIRRSNSVASLNTRYKQHANNSTEEPVNLVPAPSNHTTFNNTELSLNQQFHLPSEMENA</sequence>